<dbReference type="InParanoid" id="G3Q4W7"/>
<reference evidence="1" key="1">
    <citation type="submission" date="2006-01" db="EMBL/GenBank/DDBJ databases">
        <authorList>
            <person name="Lindblad-Toh K."/>
            <person name="Mauceli E."/>
            <person name="Grabherr M."/>
            <person name="Chang J.L."/>
            <person name="Lander E.S."/>
        </authorList>
    </citation>
    <scope>NUCLEOTIDE SEQUENCE [LARGE SCALE GENOMIC DNA]</scope>
</reference>
<dbReference type="AlphaFoldDB" id="G3Q4W7"/>
<proteinExistence type="predicted"/>
<accession>G3Q4W7</accession>
<organism evidence="1">
    <name type="scientific">Gasterosteus aculeatus</name>
    <name type="common">Three-spined stickleback</name>
    <dbReference type="NCBI Taxonomy" id="69293"/>
    <lineage>
        <taxon>Eukaryota</taxon>
        <taxon>Metazoa</taxon>
        <taxon>Chordata</taxon>
        <taxon>Craniata</taxon>
        <taxon>Vertebrata</taxon>
        <taxon>Euteleostomi</taxon>
        <taxon>Actinopterygii</taxon>
        <taxon>Neopterygii</taxon>
        <taxon>Teleostei</taxon>
        <taxon>Neoteleostei</taxon>
        <taxon>Acanthomorphata</taxon>
        <taxon>Eupercaria</taxon>
        <taxon>Perciformes</taxon>
        <taxon>Cottioidei</taxon>
        <taxon>Gasterosteales</taxon>
        <taxon>Gasterosteidae</taxon>
        <taxon>Gasterosteus</taxon>
    </lineage>
</organism>
<name>G3Q4W7_GASAC</name>
<evidence type="ECO:0000313" key="1">
    <source>
        <dbReference type="Ensembl" id="ENSGACP00000024921.1"/>
    </source>
</evidence>
<dbReference type="Ensembl" id="ENSGACT00000024970.1">
    <property type="protein sequence ID" value="ENSGACP00000024921.1"/>
    <property type="gene ID" value="ENSGACG00000018849.1"/>
</dbReference>
<reference evidence="1" key="2">
    <citation type="submission" date="2024-04" db="UniProtKB">
        <authorList>
            <consortium name="Ensembl"/>
        </authorList>
    </citation>
    <scope>IDENTIFICATION</scope>
</reference>
<protein>
    <submittedName>
        <fullName evidence="1">Uncharacterized protein</fullName>
    </submittedName>
</protein>
<sequence length="134" mass="13982">MTSHTGDSVDTFFHRTDDQRGDVLPLVWNTGVEVRVEGLVKVTPAVGVNVGLCLCVVEGHQAFVVVQEHAHFLGRFFEAELDGGAGAGIEAGAFPPADGPVAAVGTHRNGSLPVDGLPGHAEVPVCFVSNLKQT</sequence>